<dbReference type="InterPro" id="IPR036291">
    <property type="entry name" value="NAD(P)-bd_dom_sf"/>
</dbReference>
<comment type="caution">
    <text evidence="4">The sequence shown here is derived from an EMBL/GenBank/DDBJ whole genome shotgun (WGS) entry which is preliminary data.</text>
</comment>
<dbReference type="Gene3D" id="3.40.50.720">
    <property type="entry name" value="NAD(P)-binding Rossmann-like Domain"/>
    <property type="match status" value="1"/>
</dbReference>
<proteinExistence type="inferred from homology"/>
<gene>
    <name evidence="4" type="ORF">GCM10009001_28440</name>
</gene>
<dbReference type="PANTHER" id="PTHR44196">
    <property type="entry name" value="DEHYDROGENASE/REDUCTASE SDR FAMILY MEMBER 7B"/>
    <property type="match status" value="1"/>
</dbReference>
<evidence type="ECO:0000313" key="4">
    <source>
        <dbReference type="EMBL" id="GAA0609308.1"/>
    </source>
</evidence>
<evidence type="ECO:0000256" key="1">
    <source>
        <dbReference type="ARBA" id="ARBA00006484"/>
    </source>
</evidence>
<evidence type="ECO:0000313" key="5">
    <source>
        <dbReference type="Proteomes" id="UP001500866"/>
    </source>
</evidence>
<keyword evidence="2" id="KW-0560">Oxidoreductase</keyword>
<dbReference type="PANTHER" id="PTHR44196:SF1">
    <property type="entry name" value="DEHYDROGENASE_REDUCTASE SDR FAMILY MEMBER 7B"/>
    <property type="match status" value="1"/>
</dbReference>
<dbReference type="PROSITE" id="PS00061">
    <property type="entry name" value="ADH_SHORT"/>
    <property type="match status" value="1"/>
</dbReference>
<sequence>MQNRIAGKKIIITGASSGIGERIAWQIAENGGVPIMVARSINKLKNLQMQIKKTYQINSYAYQADLLNQKELDNVINQIIAEHTQIHGLINNAGAGVFDYVRDMQWSDVERMFQLNVFALMRGTKCLLPHFMQYNEGHIVNVASQAGKIATPKAAAYAATKHAVLGFTNSLRLETADFNIHVTAINLGPVNTNFFASADPSGDYQKNIERFMLHPDKVAMKVVKALFTDKREINLPGWMELGSKLYHLFPQALERLLKKQFDKK</sequence>
<accession>A0ABN1GDK2</accession>
<evidence type="ECO:0000256" key="3">
    <source>
        <dbReference type="RuleBase" id="RU000363"/>
    </source>
</evidence>
<dbReference type="RefSeq" id="WP_343814529.1">
    <property type="nucleotide sequence ID" value="NZ_BAAADS010000019.1"/>
</dbReference>
<comment type="similarity">
    <text evidence="1 3">Belongs to the short-chain dehydrogenases/reductases (SDR) family.</text>
</comment>
<dbReference type="SUPFAM" id="SSF51735">
    <property type="entry name" value="NAD(P)-binding Rossmann-fold domains"/>
    <property type="match status" value="1"/>
</dbReference>
<dbReference type="Proteomes" id="UP001500866">
    <property type="component" value="Unassembled WGS sequence"/>
</dbReference>
<dbReference type="InterPro" id="IPR020904">
    <property type="entry name" value="Sc_DH/Rdtase_CS"/>
</dbReference>
<protein>
    <submittedName>
        <fullName evidence="4">SDR family oxidoreductase</fullName>
    </submittedName>
</protein>
<dbReference type="EMBL" id="BAAADS010000019">
    <property type="protein sequence ID" value="GAA0609308.1"/>
    <property type="molecule type" value="Genomic_DNA"/>
</dbReference>
<reference evidence="4 5" key="1">
    <citation type="journal article" date="2019" name="Int. J. Syst. Evol. Microbiol.">
        <title>The Global Catalogue of Microorganisms (GCM) 10K type strain sequencing project: providing services to taxonomists for standard genome sequencing and annotation.</title>
        <authorList>
            <consortium name="The Broad Institute Genomics Platform"/>
            <consortium name="The Broad Institute Genome Sequencing Center for Infectious Disease"/>
            <person name="Wu L."/>
            <person name="Ma J."/>
        </authorList>
    </citation>
    <scope>NUCLEOTIDE SEQUENCE [LARGE SCALE GENOMIC DNA]</scope>
    <source>
        <strain evidence="4 5">JCM 15395</strain>
    </source>
</reference>
<organism evidence="4 5">
    <name type="scientific">Virgibacillus siamensis</name>
    <dbReference type="NCBI Taxonomy" id="480071"/>
    <lineage>
        <taxon>Bacteria</taxon>
        <taxon>Bacillati</taxon>
        <taxon>Bacillota</taxon>
        <taxon>Bacilli</taxon>
        <taxon>Bacillales</taxon>
        <taxon>Bacillaceae</taxon>
        <taxon>Virgibacillus</taxon>
    </lineage>
</organism>
<dbReference type="Pfam" id="PF00106">
    <property type="entry name" value="adh_short"/>
    <property type="match status" value="1"/>
</dbReference>
<name>A0ABN1GDK2_9BACI</name>
<keyword evidence="5" id="KW-1185">Reference proteome</keyword>
<dbReference type="PRINTS" id="PR00080">
    <property type="entry name" value="SDRFAMILY"/>
</dbReference>
<dbReference type="InterPro" id="IPR002347">
    <property type="entry name" value="SDR_fam"/>
</dbReference>
<evidence type="ECO:0000256" key="2">
    <source>
        <dbReference type="ARBA" id="ARBA00023002"/>
    </source>
</evidence>
<dbReference type="PRINTS" id="PR00081">
    <property type="entry name" value="GDHRDH"/>
</dbReference>